<dbReference type="AlphaFoldDB" id="A0AAD5U893"/>
<comment type="function">
    <text evidence="5">Key component of the cytosolic iron-sulfur protein assembly (CIA) complex, a multiprotein complex that mediates the incorporation of iron-sulfur cluster into apoproteins specifically involved in DNA metabolism and genomic integrity. In the CIA complex, MMS19 acts as an adapter between early-acting CIA components and a subset of cellular target iron-sulfur proteins.</text>
</comment>
<keyword evidence="4 5" id="KW-0539">Nucleus</keyword>
<dbReference type="InterPro" id="IPR016024">
    <property type="entry name" value="ARM-type_fold"/>
</dbReference>
<evidence type="ECO:0000313" key="8">
    <source>
        <dbReference type="EMBL" id="KAJ3228080.1"/>
    </source>
</evidence>
<sequence>MNEENVTSLVKKFFNLTTESTDSIEIIDQITIAINNGTINFLRLVNSLEPSLTSQDPFVRSKGLGLLSSVIEKTDALSKAEGKVLLSYFLEKLYDQPSVAEILKGIREILKHTVVEQNQMLDILKSIFAELSVQSFQQSVRLLVYEIFEIILVENANFIKMNMNDDFIFECVSASPLFSPYALPLLLEKISSTSIGAKMDAIDAFIACLKVYDASDLIPHIEELWVHLKDSIFNSTNDDCEQLALAALKSISAALSTVPVIKQEDSSKKFLNLILTECLKNLTLPESILAKQSGKVLASVARASEPTCNYVCAEVVPKLLTDFSDIRVVTGKKNSLQVLVDLVESARLIYGSVNNDEQEDTFNPILPYKDRLFELFGKSLSDNYIPLNIVAIMGLSEFLLTSQLLGGPEMQQEGDNEELEDVESTALEALVKFGIHRPEILLEITIPDLFEILPEKLTDFENAILTFDNIINALEKISEISVLFEIIVSKLMEKLIRLNESKINEASASTEETERKLENYYLRILDSIYKSVQKFSYNISNEAEVNAIKSVSNSLFLRLINLSGIQNDKNTFDNIKVIRKTAKLLIELNAHLERNVRDEIVNTSFDHFTNQDSNSSFFVHFNVNTTSDTSLVLAAAVAACPPDQNLPMDAKSLVQKLFQLNLRTKNTTLNLSIAILISNFVNKNINCLDLLLLKDLENIIFCSSQEFFKRKNCLTVYTWVAKGLVISSNNLGYEIVDNLIRLLNISSNDDDIKISVLASHSFSSILVDDETGFLTKKSRAFVKSVYRQKFFKFVKGPLLNGFKDSKGSEVSMCNFLTSISNVIQKIPRSLLLKELPSLFPVLLSCLNYPDGELKLSTLRILKQISTSSKEFFEDHIGTIVPLLLDLSSFKNISIGNTMLVRVLSLDILGDLTNSISFPVVFPYKPLVLKTLKDTKGSYIDDPKKLVRKSAVNTRNKWFLFTGPKD</sequence>
<dbReference type="GO" id="GO:0097361">
    <property type="term" value="C:cytosolic [4Fe-4S] assembly targeting complex"/>
    <property type="evidence" value="ECO:0007669"/>
    <property type="project" value="UniProtKB-UniRule"/>
</dbReference>
<keyword evidence="3" id="KW-0677">Repeat</keyword>
<comment type="similarity">
    <text evidence="2 5">Belongs to the MET18/MMS19 family.</text>
</comment>
<proteinExistence type="inferred from homology"/>
<gene>
    <name evidence="8" type="primary">MMS19</name>
    <name evidence="8" type="ORF">HK099_006705</name>
</gene>
<reference evidence="8" key="1">
    <citation type="submission" date="2020-05" db="EMBL/GenBank/DDBJ databases">
        <title>Phylogenomic resolution of chytrid fungi.</title>
        <authorList>
            <person name="Stajich J.E."/>
            <person name="Amses K."/>
            <person name="Simmons R."/>
            <person name="Seto K."/>
            <person name="Myers J."/>
            <person name="Bonds A."/>
            <person name="Quandt C.A."/>
            <person name="Barry K."/>
            <person name="Liu P."/>
            <person name="Grigoriev I."/>
            <person name="Longcore J.E."/>
            <person name="James T.Y."/>
        </authorList>
    </citation>
    <scope>NUCLEOTIDE SEQUENCE</scope>
    <source>
        <strain evidence="8">JEL0476</strain>
    </source>
</reference>
<evidence type="ECO:0000259" key="7">
    <source>
        <dbReference type="Pfam" id="PF14500"/>
    </source>
</evidence>
<dbReference type="InterPro" id="IPR029240">
    <property type="entry name" value="MMS19_N"/>
</dbReference>
<dbReference type="PANTHER" id="PTHR12891:SF0">
    <property type="entry name" value="MMS19 NUCLEOTIDE EXCISION REPAIR PROTEIN HOMOLOG"/>
    <property type="match status" value="1"/>
</dbReference>
<dbReference type="InterPro" id="IPR039920">
    <property type="entry name" value="MMS19"/>
</dbReference>
<dbReference type="Proteomes" id="UP001211065">
    <property type="component" value="Unassembled WGS sequence"/>
</dbReference>
<keyword evidence="5" id="KW-0234">DNA repair</keyword>
<evidence type="ECO:0000256" key="4">
    <source>
        <dbReference type="ARBA" id="ARBA00023242"/>
    </source>
</evidence>
<protein>
    <recommendedName>
        <fullName evidence="5">MMS19 nucleotide excision repair protein</fullName>
    </recommendedName>
</protein>
<evidence type="ECO:0000313" key="9">
    <source>
        <dbReference type="Proteomes" id="UP001211065"/>
    </source>
</evidence>
<evidence type="ECO:0000256" key="1">
    <source>
        <dbReference type="ARBA" id="ARBA00004123"/>
    </source>
</evidence>
<dbReference type="SUPFAM" id="SSF48371">
    <property type="entry name" value="ARM repeat"/>
    <property type="match status" value="2"/>
</dbReference>
<keyword evidence="9" id="KW-1185">Reference proteome</keyword>
<comment type="caution">
    <text evidence="8">The sequence shown here is derived from an EMBL/GenBank/DDBJ whole genome shotgun (WGS) entry which is preliminary data.</text>
</comment>
<evidence type="ECO:0000259" key="6">
    <source>
        <dbReference type="Pfam" id="PF12460"/>
    </source>
</evidence>
<dbReference type="PANTHER" id="PTHR12891">
    <property type="entry name" value="DNA REPAIR/TRANSCRIPTION PROTEIN MET18/MMS19"/>
    <property type="match status" value="1"/>
</dbReference>
<accession>A0AAD5U893</accession>
<evidence type="ECO:0000256" key="5">
    <source>
        <dbReference type="RuleBase" id="RU367072"/>
    </source>
</evidence>
<keyword evidence="5" id="KW-0227">DNA damage</keyword>
<dbReference type="InterPro" id="IPR024687">
    <property type="entry name" value="MMS19_C"/>
</dbReference>
<dbReference type="Pfam" id="PF12460">
    <property type="entry name" value="MMS19_C"/>
    <property type="match status" value="1"/>
</dbReference>
<name>A0AAD5U893_9FUNG</name>
<dbReference type="InterPro" id="IPR011989">
    <property type="entry name" value="ARM-like"/>
</dbReference>
<dbReference type="GO" id="GO:0005634">
    <property type="term" value="C:nucleus"/>
    <property type="evidence" value="ECO:0007669"/>
    <property type="project" value="UniProtKB-SubCell"/>
</dbReference>
<dbReference type="GO" id="GO:0006281">
    <property type="term" value="P:DNA repair"/>
    <property type="evidence" value="ECO:0007669"/>
    <property type="project" value="UniProtKB-UniRule"/>
</dbReference>
<dbReference type="GO" id="GO:0016226">
    <property type="term" value="P:iron-sulfur cluster assembly"/>
    <property type="evidence" value="ECO:0007669"/>
    <property type="project" value="UniProtKB-UniRule"/>
</dbReference>
<evidence type="ECO:0000256" key="3">
    <source>
        <dbReference type="ARBA" id="ARBA00022737"/>
    </source>
</evidence>
<dbReference type="GO" id="GO:0051604">
    <property type="term" value="P:protein maturation"/>
    <property type="evidence" value="ECO:0007669"/>
    <property type="project" value="UniProtKB-UniRule"/>
</dbReference>
<dbReference type="Pfam" id="PF14500">
    <property type="entry name" value="MMS19_N"/>
    <property type="match status" value="1"/>
</dbReference>
<feature type="domain" description="MMS19 N-terminal" evidence="7">
    <location>
        <begin position="45"/>
        <end position="170"/>
    </location>
</feature>
<organism evidence="8 9">
    <name type="scientific">Clydaea vesicula</name>
    <dbReference type="NCBI Taxonomy" id="447962"/>
    <lineage>
        <taxon>Eukaryota</taxon>
        <taxon>Fungi</taxon>
        <taxon>Fungi incertae sedis</taxon>
        <taxon>Chytridiomycota</taxon>
        <taxon>Chytridiomycota incertae sedis</taxon>
        <taxon>Chytridiomycetes</taxon>
        <taxon>Lobulomycetales</taxon>
        <taxon>Lobulomycetaceae</taxon>
        <taxon>Clydaea</taxon>
    </lineage>
</organism>
<dbReference type="EMBL" id="JADGJW010000006">
    <property type="protein sequence ID" value="KAJ3228080.1"/>
    <property type="molecule type" value="Genomic_DNA"/>
</dbReference>
<dbReference type="Gene3D" id="1.25.10.10">
    <property type="entry name" value="Leucine-rich Repeat Variant"/>
    <property type="match status" value="2"/>
</dbReference>
<feature type="domain" description="MMS19 C-terminal" evidence="6">
    <location>
        <begin position="471"/>
        <end position="912"/>
    </location>
</feature>
<comment type="subcellular location">
    <subcellularLocation>
        <location evidence="1 5">Nucleus</location>
    </subcellularLocation>
</comment>
<evidence type="ECO:0000256" key="2">
    <source>
        <dbReference type="ARBA" id="ARBA00009340"/>
    </source>
</evidence>